<keyword evidence="2 7" id="KW-0813">Transport</keyword>
<dbReference type="OrthoDB" id="187395at2"/>
<comment type="caution">
    <text evidence="9">The sequence shown here is derived from an EMBL/GenBank/DDBJ whole genome shotgun (WGS) entry which is preliminary data.</text>
</comment>
<evidence type="ECO:0000256" key="3">
    <source>
        <dbReference type="ARBA" id="ARBA00022475"/>
    </source>
</evidence>
<dbReference type="EMBL" id="CCDI010000001">
    <property type="protein sequence ID" value="CDQ22819.1"/>
    <property type="molecule type" value="Genomic_DNA"/>
</dbReference>
<feature type="transmembrane region" description="Helical" evidence="7">
    <location>
        <begin position="66"/>
        <end position="90"/>
    </location>
</feature>
<keyword evidence="5 7" id="KW-1133">Transmembrane helix</keyword>
<dbReference type="Proteomes" id="UP000028868">
    <property type="component" value="Unassembled WGS sequence"/>
</dbReference>
<accession>A0A024P388</accession>
<dbReference type="SUPFAM" id="SSF161098">
    <property type="entry name" value="MetI-like"/>
    <property type="match status" value="1"/>
</dbReference>
<dbReference type="AlphaFoldDB" id="A0A024P388"/>
<dbReference type="InterPro" id="IPR035906">
    <property type="entry name" value="MetI-like_sf"/>
</dbReference>
<comment type="similarity">
    <text evidence="7">Belongs to the binding-protein-dependent transport system permease family.</text>
</comment>
<evidence type="ECO:0000256" key="5">
    <source>
        <dbReference type="ARBA" id="ARBA00022989"/>
    </source>
</evidence>
<evidence type="ECO:0000259" key="8">
    <source>
        <dbReference type="PROSITE" id="PS50928"/>
    </source>
</evidence>
<evidence type="ECO:0000256" key="2">
    <source>
        <dbReference type="ARBA" id="ARBA00022448"/>
    </source>
</evidence>
<feature type="transmembrane region" description="Helical" evidence="7">
    <location>
        <begin position="179"/>
        <end position="201"/>
    </location>
</feature>
<organism evidence="9 10">
    <name type="scientific">Halobacillus karajensis</name>
    <dbReference type="NCBI Taxonomy" id="195088"/>
    <lineage>
        <taxon>Bacteria</taxon>
        <taxon>Bacillati</taxon>
        <taxon>Bacillota</taxon>
        <taxon>Bacilli</taxon>
        <taxon>Bacillales</taxon>
        <taxon>Bacillaceae</taxon>
        <taxon>Halobacillus</taxon>
    </lineage>
</organism>
<feature type="transmembrane region" description="Helical" evidence="7">
    <location>
        <begin position="12"/>
        <end position="33"/>
    </location>
</feature>
<protein>
    <submittedName>
        <fullName evidence="9">L-arabinose transport system permease protein AraQ</fullName>
    </submittedName>
</protein>
<name>A0A024P388_9BACI</name>
<keyword evidence="4 7" id="KW-0812">Transmembrane</keyword>
<feature type="domain" description="ABC transmembrane type-1" evidence="8">
    <location>
        <begin position="67"/>
        <end position="258"/>
    </location>
</feature>
<feature type="transmembrane region" description="Helical" evidence="7">
    <location>
        <begin position="136"/>
        <end position="158"/>
    </location>
</feature>
<evidence type="ECO:0000256" key="6">
    <source>
        <dbReference type="ARBA" id="ARBA00023136"/>
    </source>
</evidence>
<feature type="transmembrane region" description="Helical" evidence="7">
    <location>
        <begin position="102"/>
        <end position="124"/>
    </location>
</feature>
<evidence type="ECO:0000313" key="10">
    <source>
        <dbReference type="Proteomes" id="UP000028868"/>
    </source>
</evidence>
<dbReference type="Pfam" id="PF00528">
    <property type="entry name" value="BPD_transp_1"/>
    <property type="match status" value="1"/>
</dbReference>
<dbReference type="PANTHER" id="PTHR43744:SF12">
    <property type="entry name" value="ABC TRANSPORTER PERMEASE PROTEIN MG189-RELATED"/>
    <property type="match status" value="1"/>
</dbReference>
<evidence type="ECO:0000313" key="9">
    <source>
        <dbReference type="EMBL" id="CDQ22819.1"/>
    </source>
</evidence>
<evidence type="ECO:0000256" key="4">
    <source>
        <dbReference type="ARBA" id="ARBA00022692"/>
    </source>
</evidence>
<keyword evidence="3" id="KW-1003">Cell membrane</keyword>
<gene>
    <name evidence="9" type="primary">araQ_1</name>
    <name evidence="9" type="ORF">BN983_01036</name>
</gene>
<dbReference type="InterPro" id="IPR000515">
    <property type="entry name" value="MetI-like"/>
</dbReference>
<reference evidence="9 10" key="2">
    <citation type="submission" date="2014-05" db="EMBL/GenBank/DDBJ databases">
        <title>Draft genome sequence of Halobacillus karajensis HK-03.</title>
        <authorList>
            <person name="Khelaifia S."/>
            <person name="Croce O."/>
            <person name="Lagier J.C."/>
            <person name="Raoult D."/>
        </authorList>
    </citation>
    <scope>NUCLEOTIDE SEQUENCE [LARGE SCALE GENOMIC DNA]</scope>
    <source>
        <strain evidence="9 10">HD-03</strain>
    </source>
</reference>
<dbReference type="GO" id="GO:0005886">
    <property type="term" value="C:plasma membrane"/>
    <property type="evidence" value="ECO:0007669"/>
    <property type="project" value="UniProtKB-SubCell"/>
</dbReference>
<dbReference type="CDD" id="cd06261">
    <property type="entry name" value="TM_PBP2"/>
    <property type="match status" value="1"/>
</dbReference>
<dbReference type="PROSITE" id="PS50928">
    <property type="entry name" value="ABC_TM1"/>
    <property type="match status" value="1"/>
</dbReference>
<dbReference type="GO" id="GO:0055085">
    <property type="term" value="P:transmembrane transport"/>
    <property type="evidence" value="ECO:0007669"/>
    <property type="project" value="InterPro"/>
</dbReference>
<sequence>MLNRIRQIPLYILAILLLLFTGLPFFVMVSTSFKTQIEFMSAPWSLPESFSFENYRLLLESEFFRFFFNSVIVSVISVVAVIVLGAMASYPLARMRFKLNRPLFILFLVGMMIPIHTTLIPIFLLTKNMGLYDTIWALPGPYIAFALPVSIVIFTQFLKDLPKELEESAKMDGCGPFRLFWKILFPLLTPAVATVAIYNFIQIWNEFIFALVLTNSEENATLPLGLREFYGQFSVNVPGIMAALTLGSLPLLLIYLVAQEKIVKGIAAGSVKG</sequence>
<comment type="subcellular location">
    <subcellularLocation>
        <location evidence="1 7">Cell membrane</location>
        <topology evidence="1 7">Multi-pass membrane protein</topology>
    </subcellularLocation>
</comment>
<keyword evidence="6 7" id="KW-0472">Membrane</keyword>
<dbReference type="Gene3D" id="1.10.3720.10">
    <property type="entry name" value="MetI-like"/>
    <property type="match status" value="1"/>
</dbReference>
<evidence type="ECO:0000256" key="7">
    <source>
        <dbReference type="RuleBase" id="RU363032"/>
    </source>
</evidence>
<dbReference type="PANTHER" id="PTHR43744">
    <property type="entry name" value="ABC TRANSPORTER PERMEASE PROTEIN MG189-RELATED-RELATED"/>
    <property type="match status" value="1"/>
</dbReference>
<keyword evidence="10" id="KW-1185">Reference proteome</keyword>
<dbReference type="RefSeq" id="WP_035506280.1">
    <property type="nucleotide sequence ID" value="NZ_CCDH010000001.1"/>
</dbReference>
<proteinExistence type="inferred from homology"/>
<reference evidence="10" key="1">
    <citation type="submission" date="2014-03" db="EMBL/GenBank/DDBJ databases">
        <authorList>
            <person name="Urmite Genomes U."/>
        </authorList>
    </citation>
    <scope>NUCLEOTIDE SEQUENCE [LARGE SCALE GENOMIC DNA]</scope>
    <source>
        <strain evidence="10">HD-03</strain>
    </source>
</reference>
<feature type="transmembrane region" description="Helical" evidence="7">
    <location>
        <begin position="237"/>
        <end position="258"/>
    </location>
</feature>
<evidence type="ECO:0000256" key="1">
    <source>
        <dbReference type="ARBA" id="ARBA00004651"/>
    </source>
</evidence>